<dbReference type="AlphaFoldDB" id="A0A9D1NFN3"/>
<protein>
    <submittedName>
        <fullName evidence="1">Leucine-rich repeat domain-containing protein</fullName>
    </submittedName>
</protein>
<accession>A0A9D1NFN3</accession>
<dbReference type="PANTHER" id="PTHR45661">
    <property type="entry name" value="SURFACE ANTIGEN"/>
    <property type="match status" value="1"/>
</dbReference>
<dbReference type="Gene3D" id="3.80.10.10">
    <property type="entry name" value="Ribonuclease Inhibitor"/>
    <property type="match status" value="2"/>
</dbReference>
<sequence>MKKRAKIIAIVSTLCLCLSLFVVGVLSVSTTSLSVTSSLSFKSNGAFVMVDGELRQGATKESATLQSGAPATYTYKGYSYNCIGGAGADKDKPNGTASLENFVDASGATNATWAVGEITFSETLPVAVYHFTFTNYSEMMVVVSVTSNIQELNTDLAGKVSITESFESGSTIDAYDGTTAKTTVYTITVEITDYTTSFENKQLDLTIQFDTAVFNREYFTYNTDGTEITGLSDKYFEDNLSVLIVPGKTESGQNLTIARGSSSSPTFNGLVSPTVILQEGLTSIGIYAFSGCSSLSSISLPESVKSIGNQAFNGCSSLSSINIPEGVTSIGSSAFRDCSSLSSISLPESLTSIGIYAFRDCSSLSSINIPDGVTSIGEHTFSGCSSLSSISLPESVTSIGGSAFYGCSRLSSINIPEGVTSIDDWTFDGCSSLSSITIPESVTSIGMDTFYNCSSLSSINIPEGVTSIGSGAFSCCYALVEIYNYSQLTLDGSSSVGYLGQYALYVYNANDGTEPEHTKISVDGNVQYYTDGTDIIAIGTFGNRNAINEITFKDGTTKINTRAFSSLYALTSVTLPSSVTEIGDSAFRDCSSLNSISLPSSVTSIGSSTFSSCSSLSSVTFGENSQLESIGSYAFSDCESLSSINIPSTVTSIGSYAFDGCRSLSSIDMTNVVDWNNLTLGSYSFKTNASTNAPTVITISSNANIQTVTSKLTSSVIGSSMTNKIKFTNGSTTYVWNGSAWDLQTA</sequence>
<reference evidence="1" key="1">
    <citation type="submission" date="2020-10" db="EMBL/GenBank/DDBJ databases">
        <authorList>
            <person name="Gilroy R."/>
        </authorList>
    </citation>
    <scope>NUCLEOTIDE SEQUENCE</scope>
    <source>
        <strain evidence="1">CHK186-9395</strain>
    </source>
</reference>
<dbReference type="PANTHER" id="PTHR45661:SF3">
    <property type="entry name" value="IG-LIKE DOMAIN-CONTAINING PROTEIN"/>
    <property type="match status" value="1"/>
</dbReference>
<gene>
    <name evidence="1" type="ORF">IAA62_03545</name>
</gene>
<evidence type="ECO:0000313" key="1">
    <source>
        <dbReference type="EMBL" id="HIV01608.1"/>
    </source>
</evidence>
<dbReference type="Gene3D" id="3.40.50.12480">
    <property type="match status" value="1"/>
</dbReference>
<dbReference type="EMBL" id="DVOJ01000013">
    <property type="protein sequence ID" value="HIV01608.1"/>
    <property type="molecule type" value="Genomic_DNA"/>
</dbReference>
<organism evidence="1 2">
    <name type="scientific">Candidatus Caccopulliclostridium gallistercoris</name>
    <dbReference type="NCBI Taxonomy" id="2840719"/>
    <lineage>
        <taxon>Bacteria</taxon>
        <taxon>Bacillati</taxon>
        <taxon>Bacillota</taxon>
        <taxon>Clostridia</taxon>
        <taxon>Candidatus Caccopulliclostridium</taxon>
    </lineage>
</organism>
<name>A0A9D1NFN3_9FIRM</name>
<dbReference type="SUPFAM" id="SSF52058">
    <property type="entry name" value="L domain-like"/>
    <property type="match status" value="2"/>
</dbReference>
<dbReference type="InterPro" id="IPR032675">
    <property type="entry name" value="LRR_dom_sf"/>
</dbReference>
<dbReference type="InterPro" id="IPR053139">
    <property type="entry name" value="Surface_bspA-like"/>
</dbReference>
<dbReference type="Pfam" id="PF13306">
    <property type="entry name" value="LRR_5"/>
    <property type="match status" value="3"/>
</dbReference>
<comment type="caution">
    <text evidence="1">The sequence shown here is derived from an EMBL/GenBank/DDBJ whole genome shotgun (WGS) entry which is preliminary data.</text>
</comment>
<dbReference type="InterPro" id="IPR026906">
    <property type="entry name" value="LRR_5"/>
</dbReference>
<proteinExistence type="predicted"/>
<dbReference type="Proteomes" id="UP000886861">
    <property type="component" value="Unassembled WGS sequence"/>
</dbReference>
<evidence type="ECO:0000313" key="2">
    <source>
        <dbReference type="Proteomes" id="UP000886861"/>
    </source>
</evidence>
<reference evidence="1" key="2">
    <citation type="journal article" date="2021" name="PeerJ">
        <title>Extensive microbial diversity within the chicken gut microbiome revealed by metagenomics and culture.</title>
        <authorList>
            <person name="Gilroy R."/>
            <person name="Ravi A."/>
            <person name="Getino M."/>
            <person name="Pursley I."/>
            <person name="Horton D.L."/>
            <person name="Alikhan N.F."/>
            <person name="Baker D."/>
            <person name="Gharbi K."/>
            <person name="Hall N."/>
            <person name="Watson M."/>
            <person name="Adriaenssens E.M."/>
            <person name="Foster-Nyarko E."/>
            <person name="Jarju S."/>
            <person name="Secka A."/>
            <person name="Antonio M."/>
            <person name="Oren A."/>
            <person name="Chaudhuri R.R."/>
            <person name="La Ragione R."/>
            <person name="Hildebrand F."/>
            <person name="Pallen M.J."/>
        </authorList>
    </citation>
    <scope>NUCLEOTIDE SEQUENCE</scope>
    <source>
        <strain evidence="1">CHK186-9395</strain>
    </source>
</reference>